<keyword evidence="1" id="KW-0132">Cell division</keyword>
<organism evidence="1 2">
    <name type="scientific">Jannaschia ovalis</name>
    <dbReference type="NCBI Taxonomy" id="3038773"/>
    <lineage>
        <taxon>Bacteria</taxon>
        <taxon>Pseudomonadati</taxon>
        <taxon>Pseudomonadota</taxon>
        <taxon>Alphaproteobacteria</taxon>
        <taxon>Rhodobacterales</taxon>
        <taxon>Roseobacteraceae</taxon>
        <taxon>Jannaschia</taxon>
    </lineage>
</organism>
<keyword evidence="2" id="KW-1185">Reference proteome</keyword>
<evidence type="ECO:0000313" key="1">
    <source>
        <dbReference type="EMBL" id="WGH77965.1"/>
    </source>
</evidence>
<accession>A0ABY8L9D0</accession>
<protein>
    <submittedName>
        <fullName evidence="1">Cell division protein FtsL</fullName>
    </submittedName>
</protein>
<dbReference type="Proteomes" id="UP001243420">
    <property type="component" value="Chromosome"/>
</dbReference>
<sequence>MRGLLYTLSIVAFVALAFWAYREGYETRATEREVAQLKREIGARHQELSMLRAEWAYLNRPDRLAALAEMNFESLGLMPLASEHFALVDQVAYPLPEPPAPPVLPAIWGDGAALEEKLGEVIIMNHRYGADTAPRLIAPPTLADDGEQLP</sequence>
<gene>
    <name evidence="1" type="ORF">P8627_13120</name>
</gene>
<name>A0ABY8L9D0_9RHOB</name>
<dbReference type="RefSeq" id="WP_279964595.1">
    <property type="nucleotide sequence ID" value="NZ_CP122537.1"/>
</dbReference>
<dbReference type="EMBL" id="CP122537">
    <property type="protein sequence ID" value="WGH77965.1"/>
    <property type="molecule type" value="Genomic_DNA"/>
</dbReference>
<dbReference type="GO" id="GO:0051301">
    <property type="term" value="P:cell division"/>
    <property type="evidence" value="ECO:0007669"/>
    <property type="project" value="UniProtKB-KW"/>
</dbReference>
<keyword evidence="1" id="KW-0131">Cell cycle</keyword>
<proteinExistence type="predicted"/>
<reference evidence="1 2" key="1">
    <citation type="submission" date="2023-04" db="EMBL/GenBank/DDBJ databases">
        <title>Jannaschia ovalis sp. nov., a marine bacterium isolated from sea tidal flat.</title>
        <authorList>
            <person name="Kwon D.Y."/>
            <person name="Kim J.-J."/>
        </authorList>
    </citation>
    <scope>NUCLEOTIDE SEQUENCE [LARGE SCALE GENOMIC DNA]</scope>
    <source>
        <strain evidence="1 2">GRR-S6-38</strain>
    </source>
</reference>
<evidence type="ECO:0000313" key="2">
    <source>
        <dbReference type="Proteomes" id="UP001243420"/>
    </source>
</evidence>